<evidence type="ECO:0000313" key="8">
    <source>
        <dbReference type="EMBL" id="KAF9622313.1"/>
    </source>
</evidence>
<evidence type="ECO:0000256" key="4">
    <source>
        <dbReference type="ARBA" id="ARBA00023002"/>
    </source>
</evidence>
<accession>A0A835M790</accession>
<proteinExistence type="inferred from homology"/>
<keyword evidence="6" id="KW-0472">Membrane</keyword>
<dbReference type="PANTHER" id="PTHR43391">
    <property type="entry name" value="RETINOL DEHYDROGENASE-RELATED"/>
    <property type="match status" value="1"/>
</dbReference>
<dbReference type="OrthoDB" id="47007at2759"/>
<sequence>MSLLHSVLGCKTMELIHMVMNLMLPPVLLMALLVVLPPYIICKFVITVLSMFHMEDLTGKVVLITGASSGIGEQLAYEYAKKGACLALVARREKQLREVAAKARKLGSPDAITLCADVSKSVDCKRFVEETVYHFGRLDHLVNNAGIISAFYFEESADVTSSLPVMDVNFWGSVYPTHMALPHLKKSKGKILVIASVSGWLYGPNISFYAASKAALLNFFDTLRVEFGSSVKVTIASPGFVESEMSQGKHRTMQGKVEIDKEKRDALIGNFPVRSARECAKTILKGVRRGERHVTDPSWFRILYVHKVLVPEVVEWIKGTTAVEIASGLNWSLKYWCGAHISWDKTGGVQLSSINSKSWSTTSCKS</sequence>
<protein>
    <recommendedName>
        <fullName evidence="7">Alpha-N-acetylglucosaminidase N-terminal domain-containing protein</fullName>
    </recommendedName>
</protein>
<dbReference type="InterPro" id="IPR024240">
    <property type="entry name" value="NAGLU_N"/>
</dbReference>
<feature type="transmembrane region" description="Helical" evidence="6">
    <location>
        <begin position="21"/>
        <end position="41"/>
    </location>
</feature>
<feature type="domain" description="Alpha-N-acetylglucosaminidase N-terminal" evidence="7">
    <location>
        <begin position="317"/>
        <end position="347"/>
    </location>
</feature>
<gene>
    <name evidence="8" type="ORF">IFM89_031116</name>
</gene>
<dbReference type="Gene3D" id="3.30.379.10">
    <property type="entry name" value="Chitobiase/beta-hexosaminidase domain 2-like"/>
    <property type="match status" value="1"/>
</dbReference>
<organism evidence="8 9">
    <name type="scientific">Coptis chinensis</name>
    <dbReference type="NCBI Taxonomy" id="261450"/>
    <lineage>
        <taxon>Eukaryota</taxon>
        <taxon>Viridiplantae</taxon>
        <taxon>Streptophyta</taxon>
        <taxon>Embryophyta</taxon>
        <taxon>Tracheophyta</taxon>
        <taxon>Spermatophyta</taxon>
        <taxon>Magnoliopsida</taxon>
        <taxon>Ranunculales</taxon>
        <taxon>Ranunculaceae</taxon>
        <taxon>Coptidoideae</taxon>
        <taxon>Coptis</taxon>
    </lineage>
</organism>
<dbReference type="NCBIfam" id="NF004825">
    <property type="entry name" value="PRK06181.1"/>
    <property type="match status" value="1"/>
</dbReference>
<keyword evidence="9" id="KW-1185">Reference proteome</keyword>
<evidence type="ECO:0000256" key="1">
    <source>
        <dbReference type="ARBA" id="ARBA00004606"/>
    </source>
</evidence>
<evidence type="ECO:0000256" key="5">
    <source>
        <dbReference type="RuleBase" id="RU000363"/>
    </source>
</evidence>
<evidence type="ECO:0000256" key="3">
    <source>
        <dbReference type="ARBA" id="ARBA00022801"/>
    </source>
</evidence>
<dbReference type="Pfam" id="PF12971">
    <property type="entry name" value="NAGLU_N"/>
    <property type="match status" value="1"/>
</dbReference>
<dbReference type="InterPro" id="IPR036291">
    <property type="entry name" value="NAD(P)-bd_dom_sf"/>
</dbReference>
<dbReference type="AlphaFoldDB" id="A0A835M790"/>
<evidence type="ECO:0000256" key="6">
    <source>
        <dbReference type="SAM" id="Phobius"/>
    </source>
</evidence>
<dbReference type="GO" id="GO:0016491">
    <property type="term" value="F:oxidoreductase activity"/>
    <property type="evidence" value="ECO:0007669"/>
    <property type="project" value="UniProtKB-KW"/>
</dbReference>
<keyword evidence="3" id="KW-0378">Hydrolase</keyword>
<dbReference type="GO" id="GO:0016787">
    <property type="term" value="F:hydrolase activity"/>
    <property type="evidence" value="ECO:0007669"/>
    <property type="project" value="UniProtKB-KW"/>
</dbReference>
<name>A0A835M790_9MAGN</name>
<comment type="similarity">
    <text evidence="2 5">Belongs to the short-chain dehydrogenases/reductases (SDR) family.</text>
</comment>
<comment type="subcellular location">
    <subcellularLocation>
        <location evidence="1">Membrane</location>
        <topology evidence="1">Single-pass type II membrane protein</topology>
    </subcellularLocation>
</comment>
<dbReference type="PANTHER" id="PTHR43391:SF78">
    <property type="entry name" value="11-BETA-HYDROXYSTEROID DEHYDROGENASE 1B-LIKE ISOFORM X1"/>
    <property type="match status" value="1"/>
</dbReference>
<reference evidence="8 9" key="1">
    <citation type="submission" date="2020-10" db="EMBL/GenBank/DDBJ databases">
        <title>The Coptis chinensis genome and diversification of protoberbering-type alkaloids.</title>
        <authorList>
            <person name="Wang B."/>
            <person name="Shu S."/>
            <person name="Song C."/>
            <person name="Liu Y."/>
        </authorList>
    </citation>
    <scope>NUCLEOTIDE SEQUENCE [LARGE SCALE GENOMIC DNA]</scope>
    <source>
        <strain evidence="8">HL-2020</strain>
        <tissue evidence="8">Leaf</tissue>
    </source>
</reference>
<dbReference type="GO" id="GO:0016020">
    <property type="term" value="C:membrane"/>
    <property type="evidence" value="ECO:0007669"/>
    <property type="project" value="UniProtKB-SubCell"/>
</dbReference>
<keyword evidence="6" id="KW-1133">Transmembrane helix</keyword>
<dbReference type="PRINTS" id="PR00081">
    <property type="entry name" value="GDHRDH"/>
</dbReference>
<dbReference type="InterPro" id="IPR002347">
    <property type="entry name" value="SDR_fam"/>
</dbReference>
<dbReference type="PRINTS" id="PR00080">
    <property type="entry name" value="SDRFAMILY"/>
</dbReference>
<evidence type="ECO:0000313" key="9">
    <source>
        <dbReference type="Proteomes" id="UP000631114"/>
    </source>
</evidence>
<dbReference type="PROSITE" id="PS00061">
    <property type="entry name" value="ADH_SHORT"/>
    <property type="match status" value="1"/>
</dbReference>
<dbReference type="Pfam" id="PF00106">
    <property type="entry name" value="adh_short"/>
    <property type="match status" value="1"/>
</dbReference>
<comment type="caution">
    <text evidence="8">The sequence shown here is derived from an EMBL/GenBank/DDBJ whole genome shotgun (WGS) entry which is preliminary data.</text>
</comment>
<dbReference type="GO" id="GO:0005829">
    <property type="term" value="C:cytosol"/>
    <property type="evidence" value="ECO:0007669"/>
    <property type="project" value="TreeGrafter"/>
</dbReference>
<keyword evidence="6" id="KW-0812">Transmembrane</keyword>
<keyword evidence="4" id="KW-0560">Oxidoreductase</keyword>
<dbReference type="Proteomes" id="UP000631114">
    <property type="component" value="Unassembled WGS sequence"/>
</dbReference>
<dbReference type="Gene3D" id="3.40.50.720">
    <property type="entry name" value="NAD(P)-binding Rossmann-like Domain"/>
    <property type="match status" value="1"/>
</dbReference>
<dbReference type="EMBL" id="JADFTS010000002">
    <property type="protein sequence ID" value="KAF9622313.1"/>
    <property type="molecule type" value="Genomic_DNA"/>
</dbReference>
<dbReference type="InterPro" id="IPR020904">
    <property type="entry name" value="Sc_DH/Rdtase_CS"/>
</dbReference>
<dbReference type="SUPFAM" id="SSF51735">
    <property type="entry name" value="NAD(P)-binding Rossmann-fold domains"/>
    <property type="match status" value="1"/>
</dbReference>
<dbReference type="InterPro" id="IPR029018">
    <property type="entry name" value="Hex-like_dom2"/>
</dbReference>
<evidence type="ECO:0000256" key="2">
    <source>
        <dbReference type="ARBA" id="ARBA00006484"/>
    </source>
</evidence>
<evidence type="ECO:0000259" key="7">
    <source>
        <dbReference type="Pfam" id="PF12971"/>
    </source>
</evidence>